<sequence>MLSFDQVTIEAAHYSWLGRRNWQPLLTDISLQLAPGEIVALVGGSGEGKSLLLQSALTLLPDNLRMCGTISLDGVPLCDASRARLRGHTLCYVPQGVSALNPLLTVERQLGRAARLSGQNGSRERLGEQLLRYQLPAATLDSYPRQLSGGMAKRILACTAALGGARYILADEITAWLDEGLACQLLTQLRELAGQGSGILWVTHDLALAARFADRIVALHQGQVSDTLSCHHLRQGQGSEMLRAHWQALPEFNTLFPATSEVS</sequence>
<evidence type="ECO:0000313" key="10">
    <source>
        <dbReference type="Proteomes" id="UP001285835"/>
    </source>
</evidence>
<dbReference type="PROSITE" id="PS50893">
    <property type="entry name" value="ABC_TRANSPORTER_2"/>
    <property type="match status" value="1"/>
</dbReference>
<reference evidence="9" key="1">
    <citation type="submission" date="2023-11" db="EMBL/GenBank/DDBJ databases">
        <title>WGS of Aeromonas in Northern Israel.</title>
        <authorList>
            <person name="Hershko Y."/>
        </authorList>
    </citation>
    <scope>NUCLEOTIDE SEQUENCE</scope>
    <source>
        <strain evidence="9">02297</strain>
    </source>
</reference>
<evidence type="ECO:0000256" key="6">
    <source>
        <dbReference type="ARBA" id="ARBA00022840"/>
    </source>
</evidence>
<organism evidence="9 10">
    <name type="scientific">Aeromonas media</name>
    <dbReference type="NCBI Taxonomy" id="651"/>
    <lineage>
        <taxon>Bacteria</taxon>
        <taxon>Pseudomonadati</taxon>
        <taxon>Pseudomonadota</taxon>
        <taxon>Gammaproteobacteria</taxon>
        <taxon>Aeromonadales</taxon>
        <taxon>Aeromonadaceae</taxon>
        <taxon>Aeromonas</taxon>
    </lineage>
</organism>
<comment type="caution">
    <text evidence="9">The sequence shown here is derived from an EMBL/GenBank/DDBJ whole genome shotgun (WGS) entry which is preliminary data.</text>
</comment>
<gene>
    <name evidence="9" type="ORF">SJS82_18290</name>
</gene>
<keyword evidence="3" id="KW-0813">Transport</keyword>
<keyword evidence="5" id="KW-0547">Nucleotide-binding</keyword>
<evidence type="ECO:0000256" key="2">
    <source>
        <dbReference type="ARBA" id="ARBA00005417"/>
    </source>
</evidence>
<dbReference type="GO" id="GO:0005524">
    <property type="term" value="F:ATP binding"/>
    <property type="evidence" value="ECO:0007669"/>
    <property type="project" value="UniProtKB-KW"/>
</dbReference>
<dbReference type="InterPro" id="IPR003439">
    <property type="entry name" value="ABC_transporter-like_ATP-bd"/>
</dbReference>
<dbReference type="Pfam" id="PF00005">
    <property type="entry name" value="ABC_tran"/>
    <property type="match status" value="1"/>
</dbReference>
<dbReference type="GO" id="GO:0016887">
    <property type="term" value="F:ATP hydrolysis activity"/>
    <property type="evidence" value="ECO:0007669"/>
    <property type="project" value="InterPro"/>
</dbReference>
<dbReference type="SMART" id="SM00382">
    <property type="entry name" value="AAA"/>
    <property type="match status" value="1"/>
</dbReference>
<name>A0AAP6GEZ2_AERME</name>
<dbReference type="SUPFAM" id="SSF52540">
    <property type="entry name" value="P-loop containing nucleoside triphosphate hydrolases"/>
    <property type="match status" value="1"/>
</dbReference>
<evidence type="ECO:0000259" key="8">
    <source>
        <dbReference type="PROSITE" id="PS50893"/>
    </source>
</evidence>
<comment type="similarity">
    <text evidence="2">Belongs to the ABC transporter superfamily.</text>
</comment>
<keyword evidence="7" id="KW-0472">Membrane</keyword>
<dbReference type="EMBL" id="JAWZXF010000020">
    <property type="protein sequence ID" value="MDX7923878.1"/>
    <property type="molecule type" value="Genomic_DNA"/>
</dbReference>
<dbReference type="InterPro" id="IPR050388">
    <property type="entry name" value="ABC_Ni/Peptide_Import"/>
</dbReference>
<keyword evidence="4" id="KW-1003">Cell membrane</keyword>
<accession>A0AAP6GEZ2</accession>
<protein>
    <submittedName>
        <fullName evidence="9">ATP-binding cassette domain-containing protein</fullName>
    </submittedName>
</protein>
<dbReference type="Proteomes" id="UP001285835">
    <property type="component" value="Unassembled WGS sequence"/>
</dbReference>
<dbReference type="GO" id="GO:0005886">
    <property type="term" value="C:plasma membrane"/>
    <property type="evidence" value="ECO:0007669"/>
    <property type="project" value="UniProtKB-SubCell"/>
</dbReference>
<dbReference type="InterPro" id="IPR003593">
    <property type="entry name" value="AAA+_ATPase"/>
</dbReference>
<proteinExistence type="inferred from homology"/>
<dbReference type="InterPro" id="IPR027417">
    <property type="entry name" value="P-loop_NTPase"/>
</dbReference>
<evidence type="ECO:0000256" key="4">
    <source>
        <dbReference type="ARBA" id="ARBA00022475"/>
    </source>
</evidence>
<evidence type="ECO:0000313" key="9">
    <source>
        <dbReference type="EMBL" id="MDX7923878.1"/>
    </source>
</evidence>
<comment type="subcellular location">
    <subcellularLocation>
        <location evidence="1">Cell inner membrane</location>
        <topology evidence="1">Peripheral membrane protein</topology>
    </subcellularLocation>
</comment>
<dbReference type="PANTHER" id="PTHR43297:SF11">
    <property type="entry name" value="ATPASE COMPONENT OF ABC-TYPE TRANSPORT SYSTEM"/>
    <property type="match status" value="1"/>
</dbReference>
<evidence type="ECO:0000256" key="5">
    <source>
        <dbReference type="ARBA" id="ARBA00022741"/>
    </source>
</evidence>
<dbReference type="PANTHER" id="PTHR43297">
    <property type="entry name" value="OLIGOPEPTIDE TRANSPORT ATP-BINDING PROTEIN APPD"/>
    <property type="match status" value="1"/>
</dbReference>
<dbReference type="RefSeq" id="WP_319917900.1">
    <property type="nucleotide sequence ID" value="NZ_JAWZXF010000020.1"/>
</dbReference>
<dbReference type="Gene3D" id="3.40.50.300">
    <property type="entry name" value="P-loop containing nucleotide triphosphate hydrolases"/>
    <property type="match status" value="1"/>
</dbReference>
<evidence type="ECO:0000256" key="3">
    <source>
        <dbReference type="ARBA" id="ARBA00022448"/>
    </source>
</evidence>
<evidence type="ECO:0000256" key="7">
    <source>
        <dbReference type="ARBA" id="ARBA00023136"/>
    </source>
</evidence>
<keyword evidence="6 9" id="KW-0067">ATP-binding</keyword>
<evidence type="ECO:0000256" key="1">
    <source>
        <dbReference type="ARBA" id="ARBA00004417"/>
    </source>
</evidence>
<feature type="domain" description="ABC transporter" evidence="8">
    <location>
        <begin position="7"/>
        <end position="246"/>
    </location>
</feature>
<dbReference type="AlphaFoldDB" id="A0AAP6GEZ2"/>